<keyword evidence="3" id="KW-0808">Transferase</keyword>
<dbReference type="Gene3D" id="3.60.20.10">
    <property type="entry name" value="Glutamine Phosphoribosylpyrophosphate, subunit 1, domain 1"/>
    <property type="match status" value="1"/>
</dbReference>
<dbReference type="Pfam" id="PF13230">
    <property type="entry name" value="GATase_4"/>
    <property type="match status" value="1"/>
</dbReference>
<dbReference type="Proteomes" id="UP000229897">
    <property type="component" value="Chromosome"/>
</dbReference>
<proteinExistence type="predicted"/>
<dbReference type="InterPro" id="IPR029055">
    <property type="entry name" value="Ntn_hydrolases_N"/>
</dbReference>
<dbReference type="OrthoDB" id="321954at2"/>
<dbReference type="InterPro" id="IPR017932">
    <property type="entry name" value="GATase_2_dom"/>
</dbReference>
<dbReference type="InterPro" id="IPR026869">
    <property type="entry name" value="EgtC-like"/>
</dbReference>
<dbReference type="SUPFAM" id="SSF56235">
    <property type="entry name" value="N-terminal nucleophile aminohydrolases (Ntn hydrolases)"/>
    <property type="match status" value="1"/>
</dbReference>
<evidence type="ECO:0000313" key="3">
    <source>
        <dbReference type="EMBL" id="ATQ77798.1"/>
    </source>
</evidence>
<dbReference type="CDD" id="cd01908">
    <property type="entry name" value="YafJ"/>
    <property type="match status" value="1"/>
</dbReference>
<dbReference type="AlphaFoldDB" id="A0A2D2DS54"/>
<dbReference type="PANTHER" id="PTHR42824:SF1">
    <property type="entry name" value="GLUTAMINE AMIDOTRANSFERASE YAFJ-RELATED"/>
    <property type="match status" value="1"/>
</dbReference>
<evidence type="ECO:0000256" key="1">
    <source>
        <dbReference type="ARBA" id="ARBA00022962"/>
    </source>
</evidence>
<dbReference type="KEGG" id="mass:CR152_27330"/>
<protein>
    <submittedName>
        <fullName evidence="3">Class II glutamine amidotransferase</fullName>
    </submittedName>
</protein>
<dbReference type="RefSeq" id="WP_099880280.1">
    <property type="nucleotide sequence ID" value="NZ_CP024608.1"/>
</dbReference>
<organism evidence="3 4">
    <name type="scientific">Massilia violaceinigra</name>
    <dbReference type="NCBI Taxonomy" id="2045208"/>
    <lineage>
        <taxon>Bacteria</taxon>
        <taxon>Pseudomonadati</taxon>
        <taxon>Pseudomonadota</taxon>
        <taxon>Betaproteobacteria</taxon>
        <taxon>Burkholderiales</taxon>
        <taxon>Oxalobacteraceae</taxon>
        <taxon>Telluria group</taxon>
        <taxon>Massilia</taxon>
    </lineage>
</organism>
<feature type="domain" description="Glutamine amidotransferase type-2" evidence="2">
    <location>
        <begin position="2"/>
        <end position="275"/>
    </location>
</feature>
<dbReference type="GO" id="GO:0016740">
    <property type="term" value="F:transferase activity"/>
    <property type="evidence" value="ECO:0007669"/>
    <property type="project" value="UniProtKB-KW"/>
</dbReference>
<keyword evidence="4" id="KW-1185">Reference proteome</keyword>
<sequence length="275" mass="30152">MCELLGMNSSKPAALNFSFAGFSERGGRTGEHRDGWGIAFHEPAGCRLIIDDRPSIDSPLAHALKHNPVKAKNVVAHIRKATEGEVAPQNSHPFTRVLWGTTWSFAHNGNLSTFRPAPDPHFVPAGETDSERAFCYLLAGLRRRFPVQPPSRAALFIAVQTMAAVIARHGTFNFILSNGDFLLAHCSTQLHYVVRAYPFASASLVDCDLQIDFRQHNHLDDQIVVIATLPLTTGEQWHRFEPGELKLFSGGAPLAVHPGPGSDSGSKPLRLLMSY</sequence>
<name>A0A2D2DS54_9BURK</name>
<keyword evidence="1 3" id="KW-0315">Glutamine amidotransferase</keyword>
<dbReference type="EMBL" id="CP024608">
    <property type="protein sequence ID" value="ATQ77798.1"/>
    <property type="molecule type" value="Genomic_DNA"/>
</dbReference>
<evidence type="ECO:0000313" key="4">
    <source>
        <dbReference type="Proteomes" id="UP000229897"/>
    </source>
</evidence>
<gene>
    <name evidence="3" type="ORF">CR152_27330</name>
</gene>
<evidence type="ECO:0000259" key="2">
    <source>
        <dbReference type="PROSITE" id="PS51278"/>
    </source>
</evidence>
<dbReference type="PANTHER" id="PTHR42824">
    <property type="entry name" value="GLUTAMINE AMIDOTRANSFERASE"/>
    <property type="match status" value="1"/>
</dbReference>
<accession>A0A2D2DS54</accession>
<reference evidence="3" key="1">
    <citation type="submission" date="2017-10" db="EMBL/GenBank/DDBJ databases">
        <title>Massilia psychrophilum sp. nov., a novel purple-pigmented bacterium isolated from Tianshan glacier, Xinjiang Municipality, China.</title>
        <authorList>
            <person name="Wang H."/>
        </authorList>
    </citation>
    <scope>NUCLEOTIDE SEQUENCE [LARGE SCALE GENOMIC DNA]</scope>
    <source>
        <strain evidence="3">B2</strain>
    </source>
</reference>
<dbReference type="PROSITE" id="PS51278">
    <property type="entry name" value="GATASE_TYPE_2"/>
    <property type="match status" value="1"/>
</dbReference>